<proteinExistence type="predicted"/>
<dbReference type="InterPro" id="IPR038076">
    <property type="entry name" value="MgtE_N_sf"/>
</dbReference>
<evidence type="ECO:0000313" key="2">
    <source>
        <dbReference type="EMBL" id="HBK53323.1"/>
    </source>
</evidence>
<dbReference type="EMBL" id="DNZF01000114">
    <property type="protein sequence ID" value="HBK53323.1"/>
    <property type="molecule type" value="Genomic_DNA"/>
</dbReference>
<dbReference type="Proteomes" id="UP000263273">
    <property type="component" value="Unassembled WGS sequence"/>
</dbReference>
<evidence type="ECO:0000259" key="1">
    <source>
        <dbReference type="Pfam" id="PF03448"/>
    </source>
</evidence>
<evidence type="ECO:0000313" key="3">
    <source>
        <dbReference type="Proteomes" id="UP000263273"/>
    </source>
</evidence>
<reference evidence="2 3" key="1">
    <citation type="journal article" date="2018" name="Nat. Biotechnol.">
        <title>A standardized bacterial taxonomy based on genome phylogeny substantially revises the tree of life.</title>
        <authorList>
            <person name="Parks D.H."/>
            <person name="Chuvochina M."/>
            <person name="Waite D.W."/>
            <person name="Rinke C."/>
            <person name="Skarshewski A."/>
            <person name="Chaumeil P.A."/>
            <person name="Hugenholtz P."/>
        </authorList>
    </citation>
    <scope>NUCLEOTIDE SEQUENCE [LARGE SCALE GENOMIC DNA]</scope>
    <source>
        <strain evidence="2">UBA10948</strain>
    </source>
</reference>
<dbReference type="SUPFAM" id="SSF158791">
    <property type="entry name" value="MgtE N-terminal domain-like"/>
    <property type="match status" value="1"/>
</dbReference>
<accession>A0A354YVD4</accession>
<dbReference type="Pfam" id="PF03448">
    <property type="entry name" value="MgtE_N"/>
    <property type="match status" value="1"/>
</dbReference>
<name>A0A354YVD4_9FIRM</name>
<dbReference type="InterPro" id="IPR006668">
    <property type="entry name" value="Mg_transptr_MgtE_intracell_dom"/>
</dbReference>
<dbReference type="AlphaFoldDB" id="A0A354YVD4"/>
<comment type="caution">
    <text evidence="2">The sequence shown here is derived from an EMBL/GenBank/DDBJ whole genome shotgun (WGS) entry which is preliminary data.</text>
</comment>
<feature type="domain" description="Magnesium transporter MgtE intracellular" evidence="1">
    <location>
        <begin position="32"/>
        <end position="80"/>
    </location>
</feature>
<gene>
    <name evidence="2" type="ORF">DDZ44_05245</name>
</gene>
<protein>
    <submittedName>
        <fullName evidence="2">Magnesium transporter</fullName>
    </submittedName>
</protein>
<sequence length="81" mass="9496">MEELREQISNLINQQLWNQLRQLAWDDYLIPDVASLLIGLNKADRVILFRLLPRPVATAVFSYLEKEDRNALLKDLTNEET</sequence>
<feature type="non-terminal residue" evidence="2">
    <location>
        <position position="81"/>
    </location>
</feature>
<organism evidence="2 3">
    <name type="scientific">Syntrophomonas wolfei</name>
    <dbReference type="NCBI Taxonomy" id="863"/>
    <lineage>
        <taxon>Bacteria</taxon>
        <taxon>Bacillati</taxon>
        <taxon>Bacillota</taxon>
        <taxon>Clostridia</taxon>
        <taxon>Eubacteriales</taxon>
        <taxon>Syntrophomonadaceae</taxon>
        <taxon>Syntrophomonas</taxon>
    </lineage>
</organism>
<dbReference type="Gene3D" id="1.25.60.10">
    <property type="entry name" value="MgtE N-terminal domain-like"/>
    <property type="match status" value="1"/>
</dbReference>